<dbReference type="InterPro" id="IPR013785">
    <property type="entry name" value="Aldolase_TIM"/>
</dbReference>
<comment type="similarity">
    <text evidence="2 7">Belongs to the class-II DAHP synthase family.</text>
</comment>
<name>A0AAD4TC82_9MAGN</name>
<evidence type="ECO:0000313" key="8">
    <source>
        <dbReference type="EMBL" id="KAI3948981.1"/>
    </source>
</evidence>
<evidence type="ECO:0000256" key="7">
    <source>
        <dbReference type="RuleBase" id="RU363071"/>
    </source>
</evidence>
<dbReference type="InterPro" id="IPR002480">
    <property type="entry name" value="DAHP_synth_2"/>
</dbReference>
<accession>A0AAD4TC82</accession>
<evidence type="ECO:0000256" key="2">
    <source>
        <dbReference type="ARBA" id="ARBA00008911"/>
    </source>
</evidence>
<organism evidence="8 9">
    <name type="scientific">Papaver atlanticum</name>
    <dbReference type="NCBI Taxonomy" id="357466"/>
    <lineage>
        <taxon>Eukaryota</taxon>
        <taxon>Viridiplantae</taxon>
        <taxon>Streptophyta</taxon>
        <taxon>Embryophyta</taxon>
        <taxon>Tracheophyta</taxon>
        <taxon>Spermatophyta</taxon>
        <taxon>Magnoliopsida</taxon>
        <taxon>Ranunculales</taxon>
        <taxon>Papaveraceae</taxon>
        <taxon>Papaveroideae</taxon>
        <taxon>Papaver</taxon>
    </lineage>
</organism>
<gene>
    <name evidence="8" type="ORF">MKW98_021587</name>
</gene>
<dbReference type="Gene3D" id="3.20.20.70">
    <property type="entry name" value="Aldolase class I"/>
    <property type="match status" value="1"/>
</dbReference>
<evidence type="ECO:0000256" key="4">
    <source>
        <dbReference type="ARBA" id="ARBA00022679"/>
    </source>
</evidence>
<keyword evidence="7" id="KW-0150">Chloroplast</keyword>
<keyword evidence="7" id="KW-0934">Plastid</keyword>
<sequence>MGVVLTFGAQMPYYIKGGQMAGQFAKPRYDPFETKDRVKLPSYQGDNIISAAFDEKSHRPDPQRLLTAYAQSASTLNLIRAFGIGGYATIQRVTKWNLDFVENNEVDEALGFMEEAGFTMDHPIMTTTEFYMFHECIHLPYEQALTREDSTRDGGLFYDCFDH</sequence>
<evidence type="ECO:0000256" key="1">
    <source>
        <dbReference type="ARBA" id="ARBA00004688"/>
    </source>
</evidence>
<comment type="subcellular location">
    <subcellularLocation>
        <location evidence="7">Plastid</location>
        <location evidence="7">Chloroplast</location>
    </subcellularLocation>
</comment>
<dbReference type="GO" id="GO:0009073">
    <property type="term" value="P:aromatic amino acid family biosynthetic process"/>
    <property type="evidence" value="ECO:0007669"/>
    <property type="project" value="UniProtKB-KW"/>
</dbReference>
<reference evidence="8" key="1">
    <citation type="submission" date="2022-04" db="EMBL/GenBank/DDBJ databases">
        <title>A functionally conserved STORR gene fusion in Papaver species that diverged 16.8 million years ago.</title>
        <authorList>
            <person name="Catania T."/>
        </authorList>
    </citation>
    <scope>NUCLEOTIDE SEQUENCE</scope>
    <source>
        <strain evidence="8">S-188037</strain>
    </source>
</reference>
<dbReference type="GO" id="GO:0003849">
    <property type="term" value="F:3-deoxy-7-phosphoheptulonate synthase activity"/>
    <property type="evidence" value="ECO:0007669"/>
    <property type="project" value="UniProtKB-EC"/>
</dbReference>
<comment type="catalytic activity">
    <reaction evidence="6 7">
        <text>D-erythrose 4-phosphate + phosphoenolpyruvate + H2O = 7-phospho-2-dehydro-3-deoxy-D-arabino-heptonate + phosphate</text>
        <dbReference type="Rhea" id="RHEA:14717"/>
        <dbReference type="ChEBI" id="CHEBI:15377"/>
        <dbReference type="ChEBI" id="CHEBI:16897"/>
        <dbReference type="ChEBI" id="CHEBI:43474"/>
        <dbReference type="ChEBI" id="CHEBI:58394"/>
        <dbReference type="ChEBI" id="CHEBI:58702"/>
        <dbReference type="EC" id="2.5.1.54"/>
    </reaction>
</comment>
<protein>
    <recommendedName>
        <fullName evidence="7">Phospho-2-dehydro-3-deoxyheptonate aldolase</fullName>
        <ecNumber evidence="7">2.5.1.54</ecNumber>
    </recommendedName>
</protein>
<dbReference type="Pfam" id="PF01474">
    <property type="entry name" value="DAHP_synth_2"/>
    <property type="match status" value="1"/>
</dbReference>
<dbReference type="GO" id="GO:0009507">
    <property type="term" value="C:chloroplast"/>
    <property type="evidence" value="ECO:0007669"/>
    <property type="project" value="UniProtKB-SubCell"/>
</dbReference>
<comment type="caution">
    <text evidence="8">The sequence shown here is derived from an EMBL/GenBank/DDBJ whole genome shotgun (WGS) entry which is preliminary data.</text>
</comment>
<dbReference type="PANTHER" id="PTHR21337:SF23">
    <property type="entry name" value="PHOSPHO-2-DEHYDRO-3-DEOXYHEPTONATE ALDOLASE"/>
    <property type="match status" value="1"/>
</dbReference>
<dbReference type="SUPFAM" id="SSF51569">
    <property type="entry name" value="Aldolase"/>
    <property type="match status" value="1"/>
</dbReference>
<keyword evidence="9" id="KW-1185">Reference proteome</keyword>
<dbReference type="EC" id="2.5.1.54" evidence="7"/>
<proteinExistence type="inferred from homology"/>
<evidence type="ECO:0000256" key="5">
    <source>
        <dbReference type="ARBA" id="ARBA00023141"/>
    </source>
</evidence>
<dbReference type="EMBL" id="JAJJMB010003208">
    <property type="protein sequence ID" value="KAI3948981.1"/>
    <property type="molecule type" value="Genomic_DNA"/>
</dbReference>
<feature type="non-terminal residue" evidence="8">
    <location>
        <position position="1"/>
    </location>
</feature>
<keyword evidence="7" id="KW-0809">Transit peptide</keyword>
<comment type="pathway">
    <text evidence="1 7">Metabolic intermediate biosynthesis; chorismate biosynthesis; chorismate from D-erythrose 4-phosphate and phosphoenolpyruvate: step 1/7.</text>
</comment>
<dbReference type="PANTHER" id="PTHR21337">
    <property type="entry name" value="PHOSPHO-2-DEHYDRO-3-DEOXYHEPTONATE ALDOLASE 1, 2"/>
    <property type="match status" value="1"/>
</dbReference>
<dbReference type="AlphaFoldDB" id="A0AAD4TC82"/>
<evidence type="ECO:0000256" key="3">
    <source>
        <dbReference type="ARBA" id="ARBA00022605"/>
    </source>
</evidence>
<keyword evidence="4 7" id="KW-0808">Transferase</keyword>
<dbReference type="GO" id="GO:0008652">
    <property type="term" value="P:amino acid biosynthetic process"/>
    <property type="evidence" value="ECO:0007669"/>
    <property type="project" value="UniProtKB-KW"/>
</dbReference>
<dbReference type="Proteomes" id="UP001202328">
    <property type="component" value="Unassembled WGS sequence"/>
</dbReference>
<evidence type="ECO:0000313" key="9">
    <source>
        <dbReference type="Proteomes" id="UP001202328"/>
    </source>
</evidence>
<keyword evidence="3 7" id="KW-0028">Amino-acid biosynthesis</keyword>
<evidence type="ECO:0000256" key="6">
    <source>
        <dbReference type="ARBA" id="ARBA00047508"/>
    </source>
</evidence>
<keyword evidence="5 7" id="KW-0057">Aromatic amino acid biosynthesis</keyword>